<dbReference type="InterPro" id="IPR018391">
    <property type="entry name" value="PQQ_b-propeller_rpt"/>
</dbReference>
<proteinExistence type="predicted"/>
<dbReference type="EMBL" id="CASHTH010002320">
    <property type="protein sequence ID" value="CAI8028151.1"/>
    <property type="molecule type" value="Genomic_DNA"/>
</dbReference>
<feature type="region of interest" description="Disordered" evidence="1">
    <location>
        <begin position="413"/>
        <end position="450"/>
    </location>
</feature>
<keyword evidence="4" id="KW-1185">Reference proteome</keyword>
<feature type="region of interest" description="Disordered" evidence="1">
    <location>
        <begin position="52"/>
        <end position="80"/>
    </location>
</feature>
<organism evidence="3 4">
    <name type="scientific">Geodia barretti</name>
    <name type="common">Barrett's horny sponge</name>
    <dbReference type="NCBI Taxonomy" id="519541"/>
    <lineage>
        <taxon>Eukaryota</taxon>
        <taxon>Metazoa</taxon>
        <taxon>Porifera</taxon>
        <taxon>Demospongiae</taxon>
        <taxon>Heteroscleromorpha</taxon>
        <taxon>Tetractinellida</taxon>
        <taxon>Astrophorina</taxon>
        <taxon>Geodiidae</taxon>
        <taxon>Geodia</taxon>
    </lineage>
</organism>
<feature type="domain" description="Pyrrolo-quinoline quinone repeat" evidence="2">
    <location>
        <begin position="315"/>
        <end position="392"/>
    </location>
</feature>
<gene>
    <name evidence="3" type="ORF">GBAR_LOCUS16048</name>
</gene>
<evidence type="ECO:0000259" key="2">
    <source>
        <dbReference type="Pfam" id="PF13360"/>
    </source>
</evidence>
<dbReference type="PANTHER" id="PTHR34512:SF30">
    <property type="entry name" value="OUTER MEMBRANE PROTEIN ASSEMBLY FACTOR BAMB"/>
    <property type="match status" value="1"/>
</dbReference>
<evidence type="ECO:0000256" key="1">
    <source>
        <dbReference type="SAM" id="MobiDB-lite"/>
    </source>
</evidence>
<name>A0AA35WTA4_GEOBA</name>
<dbReference type="PANTHER" id="PTHR34512">
    <property type="entry name" value="CELL SURFACE PROTEIN"/>
    <property type="match status" value="1"/>
</dbReference>
<dbReference type="Proteomes" id="UP001174909">
    <property type="component" value="Unassembled WGS sequence"/>
</dbReference>
<dbReference type="InterPro" id="IPR011047">
    <property type="entry name" value="Quinoprotein_ADH-like_sf"/>
</dbReference>
<evidence type="ECO:0000313" key="3">
    <source>
        <dbReference type="EMBL" id="CAI8028151.1"/>
    </source>
</evidence>
<accession>A0AA35WTA4</accession>
<dbReference type="Pfam" id="PF13360">
    <property type="entry name" value="PQQ_2"/>
    <property type="match status" value="2"/>
</dbReference>
<dbReference type="AlphaFoldDB" id="A0AA35WTA4"/>
<feature type="compositionally biased region" description="Low complexity" evidence="1">
    <location>
        <begin position="437"/>
        <end position="450"/>
    </location>
</feature>
<dbReference type="SUPFAM" id="SSF50998">
    <property type="entry name" value="Quinoprotein alcohol dehydrogenase-like"/>
    <property type="match status" value="2"/>
</dbReference>
<reference evidence="3" key="1">
    <citation type="submission" date="2023-03" db="EMBL/GenBank/DDBJ databases">
        <authorList>
            <person name="Steffen K."/>
            <person name="Cardenas P."/>
        </authorList>
    </citation>
    <scope>NUCLEOTIDE SEQUENCE</scope>
</reference>
<feature type="domain" description="Pyrrolo-quinoline quinone repeat" evidence="2">
    <location>
        <begin position="67"/>
        <end position="283"/>
    </location>
</feature>
<sequence length="472" mass="50354">MRPYETVSRRVWRFRDVRIWLVIGLIVLALLALWVVQAFQLTPLLAPPSQAISSQSSSAQPHDWASVRRDTGGTAWSPGSATAPPFSVRWEIATPGTVLGTPAVSGGRLFFATDDGLAISADAESSETLWTYDLGSPSDSAPAVAGDLVFLGTRDHRVLALDRDTGALRWQHDLGNIVLGSPIVVDGTVYIGSTNGALEALDASNGQFRWSADANGWVVGHPASDGTVVAATSLGERFITVDPNTGRRRLVFYSGTPVAGGPVIADGRAYFVTNRGAVWAVDPEAVSWPFSRFAYVAKINFFAWRLRSDPPRQTGTLWVGSARGKVKYSPAYASGNLFVVNEASRVTAFDGSSGSVVWAAQMDAEVVAEPLVSGDTLVLGTADGQLHGLERRHRRGTVAARHGRLPAVRRAISVRPDAVSTHDGRQARGTGGPMKPARPARTTAAHPRLTVDSPVPILAAHSERQPGAHDPR</sequence>
<feature type="compositionally biased region" description="Low complexity" evidence="1">
    <location>
        <begin position="52"/>
        <end position="61"/>
    </location>
</feature>
<comment type="caution">
    <text evidence="3">The sequence shown here is derived from an EMBL/GenBank/DDBJ whole genome shotgun (WGS) entry which is preliminary data.</text>
</comment>
<dbReference type="Gene3D" id="2.130.10.10">
    <property type="entry name" value="YVTN repeat-like/Quinoprotein amine dehydrogenase"/>
    <property type="match status" value="2"/>
</dbReference>
<evidence type="ECO:0000313" key="4">
    <source>
        <dbReference type="Proteomes" id="UP001174909"/>
    </source>
</evidence>
<dbReference type="InterPro" id="IPR015943">
    <property type="entry name" value="WD40/YVTN_repeat-like_dom_sf"/>
</dbReference>
<dbReference type="SMART" id="SM00564">
    <property type="entry name" value="PQQ"/>
    <property type="match status" value="6"/>
</dbReference>
<dbReference type="InterPro" id="IPR002372">
    <property type="entry name" value="PQQ_rpt_dom"/>
</dbReference>
<protein>
    <submittedName>
        <fullName evidence="3">Outer membrane protein assembly factor BamB</fullName>
    </submittedName>
</protein>